<dbReference type="Pfam" id="PF24656">
    <property type="entry name" value="CEPT76_peptidase"/>
    <property type="match status" value="1"/>
</dbReference>
<accession>A0ABQ8UTE7</accession>
<feature type="domain" description="CEP76/DRC7 peptidase-like" evidence="4">
    <location>
        <begin position="1405"/>
        <end position="1526"/>
    </location>
</feature>
<evidence type="ECO:0000313" key="6">
    <source>
        <dbReference type="Proteomes" id="UP001141327"/>
    </source>
</evidence>
<evidence type="ECO:0000259" key="2">
    <source>
        <dbReference type="Pfam" id="PF15625"/>
    </source>
</evidence>
<feature type="region of interest" description="Disordered" evidence="1">
    <location>
        <begin position="1"/>
        <end position="98"/>
    </location>
</feature>
<evidence type="ECO:0008006" key="7">
    <source>
        <dbReference type="Google" id="ProtNLM"/>
    </source>
</evidence>
<feature type="region of interest" description="Disordered" evidence="1">
    <location>
        <begin position="843"/>
        <end position="867"/>
    </location>
</feature>
<protein>
    <recommendedName>
        <fullName evidence="7">C2 domain-containing protein</fullName>
    </recommendedName>
</protein>
<feature type="domain" description="Centrosomal protein of 76 kDa C-terminal" evidence="3">
    <location>
        <begin position="1722"/>
        <end position="1757"/>
    </location>
</feature>
<keyword evidence="6" id="KW-1185">Reference proteome</keyword>
<dbReference type="PANTHER" id="PTHR20837">
    <property type="entry name" value="CENTROSOMAL PROTEIN-RELATED"/>
    <property type="match status" value="1"/>
</dbReference>
<dbReference type="InterPro" id="IPR028928">
    <property type="entry name" value="CC2D2AN-C2"/>
</dbReference>
<dbReference type="InterPro" id="IPR056290">
    <property type="entry name" value="CEPT76/DRC7_peptidase-like_dom"/>
</dbReference>
<name>A0ABQ8UTE7_9EUKA</name>
<proteinExistence type="predicted"/>
<evidence type="ECO:0000259" key="3">
    <source>
        <dbReference type="Pfam" id="PF24652"/>
    </source>
</evidence>
<feature type="region of interest" description="Disordered" evidence="1">
    <location>
        <begin position="882"/>
        <end position="902"/>
    </location>
</feature>
<dbReference type="Pfam" id="PF24652">
    <property type="entry name" value="CEP76_C"/>
    <property type="match status" value="1"/>
</dbReference>
<evidence type="ECO:0000313" key="5">
    <source>
        <dbReference type="EMBL" id="KAJ4460020.1"/>
    </source>
</evidence>
<evidence type="ECO:0000256" key="1">
    <source>
        <dbReference type="SAM" id="MobiDB-lite"/>
    </source>
</evidence>
<feature type="compositionally biased region" description="Polar residues" evidence="1">
    <location>
        <begin position="42"/>
        <end position="52"/>
    </location>
</feature>
<feature type="domain" description="CC2D2A N-terminal C2" evidence="2">
    <location>
        <begin position="611"/>
        <end position="779"/>
    </location>
</feature>
<organism evidence="5 6">
    <name type="scientific">Paratrimastix pyriformis</name>
    <dbReference type="NCBI Taxonomy" id="342808"/>
    <lineage>
        <taxon>Eukaryota</taxon>
        <taxon>Metamonada</taxon>
        <taxon>Preaxostyla</taxon>
        <taxon>Paratrimastigidae</taxon>
        <taxon>Paratrimastix</taxon>
    </lineage>
</organism>
<comment type="caution">
    <text evidence="5">The sequence shown here is derived from an EMBL/GenBank/DDBJ whole genome shotgun (WGS) entry which is preliminary data.</text>
</comment>
<dbReference type="Proteomes" id="UP001141327">
    <property type="component" value="Unassembled WGS sequence"/>
</dbReference>
<gene>
    <name evidence="5" type="ORF">PAPYR_3732</name>
</gene>
<evidence type="ECO:0000259" key="4">
    <source>
        <dbReference type="Pfam" id="PF24656"/>
    </source>
</evidence>
<dbReference type="InterPro" id="IPR056288">
    <property type="entry name" value="CEP76_C"/>
</dbReference>
<feature type="compositionally biased region" description="Pro residues" evidence="1">
    <location>
        <begin position="848"/>
        <end position="867"/>
    </location>
</feature>
<dbReference type="PANTHER" id="PTHR20837:SF0">
    <property type="entry name" value="COILED-COIL AND C2 DOMAIN-CONTAINING PROTEIN 2A"/>
    <property type="match status" value="1"/>
</dbReference>
<feature type="compositionally biased region" description="Pro residues" evidence="1">
    <location>
        <begin position="68"/>
        <end position="94"/>
    </location>
</feature>
<dbReference type="InterPro" id="IPR052434">
    <property type="entry name" value="Tectonic-like_complex_comp"/>
</dbReference>
<feature type="compositionally biased region" description="Low complexity" evidence="1">
    <location>
        <begin position="886"/>
        <end position="902"/>
    </location>
</feature>
<dbReference type="EMBL" id="JAPMOS010000015">
    <property type="protein sequence ID" value="KAJ4460020.1"/>
    <property type="molecule type" value="Genomic_DNA"/>
</dbReference>
<dbReference type="Pfam" id="PF15625">
    <property type="entry name" value="CC2D2AN-C2"/>
    <property type="match status" value="1"/>
</dbReference>
<reference evidence="5" key="1">
    <citation type="journal article" date="2022" name="bioRxiv">
        <title>Genomics of Preaxostyla Flagellates Illuminates Evolutionary Transitions and the Path Towards Mitochondrial Loss.</title>
        <authorList>
            <person name="Novak L.V.F."/>
            <person name="Treitli S.C."/>
            <person name="Pyrih J."/>
            <person name="Halakuc P."/>
            <person name="Pipaliya S.V."/>
            <person name="Vacek V."/>
            <person name="Brzon O."/>
            <person name="Soukal P."/>
            <person name="Eme L."/>
            <person name="Dacks J.B."/>
            <person name="Karnkowska A."/>
            <person name="Elias M."/>
            <person name="Hampl V."/>
        </authorList>
    </citation>
    <scope>NUCLEOTIDE SEQUENCE</scope>
    <source>
        <strain evidence="5">RCP-MX</strain>
    </source>
</reference>
<sequence>MQQQATPQEPCATPQRTTTGPPVLTTVKRNRRARAHPLPPSLITNPPTTSDVISDAAGQPTDTAVQPQPEPQNAPLPSDAPQPAPQSLPHPQPPEVVQEADDQMRLLPTAGALEDHPYVRARLDRLDMTTMKPGTLVAVQPQSAAEVLLKRRGTLHSLADDGLYVGTPPHTVLANQYRMEQRLLLDPARGEAHFGPDGGMLAYVGADRTPRPLNELAEAGTLAPSLVRELDEMAIATDPLATFRGRLAGRLPVTRHGIFFASITNIPIPPTPSSARPTLNAALDPNQQAPLPGGDGLGPWMYGLELRVGSLRFSEHPLATYEHLLVSRVEALHAQIHRDRALDLVGYYNAKRLTLHGALADLDRRLSDLPAAPGALPGGGSGGSGVQAELVRTRADLRAEVAQVRKLRVRRDVLLFPPDPRVALTATPYVAHPVRSSPSVRLPMWLSPHVSLTPHVALTPCGSFIPAPPWPSSPATRPLITLRCGGPPQDDQQRAEQRRVEALLTLWAHIKRLRDGQGFHATGATLQLAITHPLRRRDGILHLLYFLCVCVSLRVCECQDTEAEVEQWARDIELAVVEESWLHGPDDPWDPEAAKLAILDRYIKEDRRRPPGARIVTPILTFTPDLPGLPPTMRDEQRRRQRVEGTRYAVRLVVNGRRVTQSRPVALDSAGMRCAFEEPLSLRVVRWPQSVCLQVLHVGAIDTVVATTYVKLPGTDGGGTGAMAEEQELSFAFEEPYTPLWVAPGLMPLVLEADQRHPLRYPAGILKVRVGWGRPHPPSTLIPIGTRTGTLAAPGCPAPTSGALWRHVPSAALGNLDIERAASCWESGCHPFLTASFVTMSPTTRTLPDPPPPPATPGATPPAAPPPARWVPVHEALSGLRCQSHPQPGLPLAEPQAQAQAAQSRALQDWMRAARLDPNDPRLRKVLHGAAPGEPGPGGFAFRYTSADSELFFPRGTARARELQRQRTLTYHDIIREDSLPPLRVSLDALAFLFQPPTRILPRRKRVVAELSAGADSIALLVQVNRASGIPIRRHEAYKRARTAPALAAVPVLQQDNDWQKTVHDDVPVNVYVEATFMGSRRATSCVSGTEPQWNETLELAFQPPPLELHPQDALGRMAAAPGLHEEHISSLALGEEALPPGGPAGGRLRGRRYTSLDFAEMREAVRLDLYDMVLFQNAKDDRNPDTLSLRRERHWLGAVTIPFSMVYTNGGSMEGTFPVCTPPVNLAYFPPPASAGGASGAPGDNPQGGRTTLSVFLSTDPPLPAAPQDTSGDIRFCKERRELTARAQRWLGGIRAMAQCKKRPLTVSVPPAPPRLVLPAAVLPADVPPFTSLATHSYLSLLLHAPTSPPRFVANVEGNGVFVCRYVRPQAPPPECPTMEACAHYVSLVPFLEDTCTFEGRSSLWTASHEFLDMLAGDHEEHALLLCNYFLALKQRAYVMLGWVVPDGVVTWTVTFPAPEDPAGSVPIFWDASAGRCYRATDPNCPVKRVGMLFDATNIWANVQPDESPARLAYDLENPRLWRPFFDASFPRPPDLESVQVAALAYQPTPPKYVADIEEAAVHEIKRALAAWRGHLRTSYNVACSNTLASLLPRLEEQRASQAMAGAGTEDPEQWKRLERVLATNLVHGFPLHMPFTDIDAVVVRSPLPCPACHAPPVMPRMPYPTCHASPVPTIPRLPCLACHIPPAPPAIPPSAWAVEPRRAFHLVLTLRSGLQDAVRRTNLHECTADDVQFGLAVHAHPYPNKVVSLWVYLAALLPLPPR</sequence>